<protein>
    <submittedName>
        <fullName evidence="3">Protease complex subunit PrcB family protein</fullName>
    </submittedName>
</protein>
<dbReference type="Proteomes" id="UP000285138">
    <property type="component" value="Unassembled WGS sequence"/>
</dbReference>
<organism evidence="3 4">
    <name type="scientific">Candidatus Syntrophonatronum acetioxidans</name>
    <dbReference type="NCBI Taxonomy" id="1795816"/>
    <lineage>
        <taxon>Bacteria</taxon>
        <taxon>Bacillati</taxon>
        <taxon>Bacillota</taxon>
        <taxon>Clostridia</taxon>
        <taxon>Eubacteriales</taxon>
        <taxon>Syntrophomonadaceae</taxon>
        <taxon>Candidatus Syntrophonatronum</taxon>
    </lineage>
</organism>
<dbReference type="InterPro" id="IPR025748">
    <property type="entry name" value="PrcB_C_dom"/>
</dbReference>
<dbReference type="AlphaFoldDB" id="A0A424YCN5"/>
<dbReference type="GO" id="GO:0008233">
    <property type="term" value="F:peptidase activity"/>
    <property type="evidence" value="ECO:0007669"/>
    <property type="project" value="UniProtKB-KW"/>
</dbReference>
<dbReference type="InterPro" id="IPR018911">
    <property type="entry name" value="Gmad2_Ig-like_dom"/>
</dbReference>
<evidence type="ECO:0000259" key="2">
    <source>
        <dbReference type="Pfam" id="PF14343"/>
    </source>
</evidence>
<dbReference type="GO" id="GO:0006508">
    <property type="term" value="P:proteolysis"/>
    <property type="evidence" value="ECO:0007669"/>
    <property type="project" value="UniProtKB-KW"/>
</dbReference>
<dbReference type="Pfam" id="PF14343">
    <property type="entry name" value="PrcB_C"/>
    <property type="match status" value="1"/>
</dbReference>
<feature type="domain" description="Bacterial spore germination immunoglobulin-like" evidence="1">
    <location>
        <begin position="171"/>
        <end position="245"/>
    </location>
</feature>
<proteinExistence type="predicted"/>
<evidence type="ECO:0000259" key="1">
    <source>
        <dbReference type="Pfam" id="PF10648"/>
    </source>
</evidence>
<gene>
    <name evidence="3" type="ORF">D5R97_06965</name>
</gene>
<name>A0A424YCN5_9FIRM</name>
<dbReference type="Pfam" id="PF10648">
    <property type="entry name" value="Gmad2"/>
    <property type="match status" value="1"/>
</dbReference>
<comment type="caution">
    <text evidence="3">The sequence shown here is derived from an EMBL/GenBank/DDBJ whole genome shotgun (WGS) entry which is preliminary data.</text>
</comment>
<accession>A0A424YCN5</accession>
<sequence length="267" mass="30785">MNPRTRRCIVLLFLAFLMGFTGCVNPFDKIHSGEIKNMIQMDFYRPPEEELPEEIKEWVNRSLTINMGQSQIYDEKLYILVTYGERPTGGYKVRVTDIVLKDDVLKVKVYFKAPEEGDLVTQAITYPYDLVVVEDPPSLPVEFKVSGDEDCLMNLRGIDKLEPITAESACIKVFEPSPNERVGRKFEIRGIASNSEGNIVYEIFYEEDYYYRGYFSTGEEGWNYFSIPVKVPEEISGKFRLELYSSIIEGNKLNLVTLSLNLEEEDK</sequence>
<dbReference type="EMBL" id="QZAA01000173">
    <property type="protein sequence ID" value="RQD75053.1"/>
    <property type="molecule type" value="Genomic_DNA"/>
</dbReference>
<dbReference type="PROSITE" id="PS51257">
    <property type="entry name" value="PROKAR_LIPOPROTEIN"/>
    <property type="match status" value="1"/>
</dbReference>
<reference evidence="3 4" key="1">
    <citation type="submission" date="2018-08" db="EMBL/GenBank/DDBJ databases">
        <title>The metabolism and importance of syntrophic acetate oxidation coupled to methane or sulfide production in haloalkaline environments.</title>
        <authorList>
            <person name="Timmers P.H.A."/>
            <person name="Vavourakis C.D."/>
            <person name="Sorokin D.Y."/>
            <person name="Sinninghe Damste J.S."/>
            <person name="Muyzer G."/>
            <person name="Stams A.J.M."/>
            <person name="Plugge C.M."/>
        </authorList>
    </citation>
    <scope>NUCLEOTIDE SEQUENCE [LARGE SCALE GENOMIC DNA]</scope>
    <source>
        <strain evidence="3">MSAO_Bac1</strain>
    </source>
</reference>
<feature type="domain" description="PrcB C-terminal" evidence="2">
    <location>
        <begin position="77"/>
        <end position="134"/>
    </location>
</feature>
<evidence type="ECO:0000313" key="3">
    <source>
        <dbReference type="EMBL" id="RQD75053.1"/>
    </source>
</evidence>
<evidence type="ECO:0000313" key="4">
    <source>
        <dbReference type="Proteomes" id="UP000285138"/>
    </source>
</evidence>
<keyword evidence="3" id="KW-0645">Protease</keyword>
<keyword evidence="3" id="KW-0378">Hydrolase</keyword>